<proteinExistence type="predicted"/>
<organism evidence="1 2">
    <name type="scientific">Dermacentor silvarum</name>
    <name type="common">Tick</name>
    <dbReference type="NCBI Taxonomy" id="543639"/>
    <lineage>
        <taxon>Eukaryota</taxon>
        <taxon>Metazoa</taxon>
        <taxon>Ecdysozoa</taxon>
        <taxon>Arthropoda</taxon>
        <taxon>Chelicerata</taxon>
        <taxon>Arachnida</taxon>
        <taxon>Acari</taxon>
        <taxon>Parasitiformes</taxon>
        <taxon>Ixodida</taxon>
        <taxon>Ixodoidea</taxon>
        <taxon>Ixodidae</taxon>
        <taxon>Rhipicephalinae</taxon>
        <taxon>Dermacentor</taxon>
    </lineage>
</organism>
<accession>A0ACB8C1S7</accession>
<gene>
    <name evidence="1" type="ORF">HPB49_003347</name>
</gene>
<dbReference type="EMBL" id="CM023478">
    <property type="protein sequence ID" value="KAH7932840.1"/>
    <property type="molecule type" value="Genomic_DNA"/>
</dbReference>
<evidence type="ECO:0000313" key="1">
    <source>
        <dbReference type="EMBL" id="KAH7932840.1"/>
    </source>
</evidence>
<dbReference type="Proteomes" id="UP000821865">
    <property type="component" value="Chromosome 9"/>
</dbReference>
<comment type="caution">
    <text evidence="1">The sequence shown here is derived from an EMBL/GenBank/DDBJ whole genome shotgun (WGS) entry which is preliminary data.</text>
</comment>
<name>A0ACB8C1S7_DERSI</name>
<keyword evidence="2" id="KW-1185">Reference proteome</keyword>
<protein>
    <submittedName>
        <fullName evidence="1">Uncharacterized protein</fullName>
    </submittedName>
</protein>
<evidence type="ECO:0000313" key="2">
    <source>
        <dbReference type="Proteomes" id="UP000821865"/>
    </source>
</evidence>
<sequence length="318" mass="35114">MESTSKHTVFGFNYGLDWRPTSFVEAISADCVCSVCGLVPRMSAALPCGHLLCLQCYDHNGSRLNSCPLDKKFVDAEGVVFSTLSAESILRLKVRCWNADNGCDAEDAAVAMLEHFFNDCQFHAVSCRTCGIRVLRRDVVNHVTNSCPDPSSRQSPDEHPFLSVLEVEEVLKQIADETVTTKPWHQLFEEQLRCERESVMTELSFTGTVGDVERSKSEPRGYGTFASPGDISITAKEPAISARLEPSTTTGDLKHKARATSFEDLVQPCSISSLPLECSEVTFVGTPTNNGVEEALAQPQTVQRRRLGRPTRHPKRSM</sequence>
<reference evidence="1" key="1">
    <citation type="submission" date="2020-05" db="EMBL/GenBank/DDBJ databases">
        <title>Large-scale comparative analyses of tick genomes elucidate their genetic diversity and vector capacities.</title>
        <authorList>
            <person name="Jia N."/>
            <person name="Wang J."/>
            <person name="Shi W."/>
            <person name="Du L."/>
            <person name="Sun Y."/>
            <person name="Zhan W."/>
            <person name="Jiang J."/>
            <person name="Wang Q."/>
            <person name="Zhang B."/>
            <person name="Ji P."/>
            <person name="Sakyi L.B."/>
            <person name="Cui X."/>
            <person name="Yuan T."/>
            <person name="Jiang B."/>
            <person name="Yang W."/>
            <person name="Lam T.T.-Y."/>
            <person name="Chang Q."/>
            <person name="Ding S."/>
            <person name="Wang X."/>
            <person name="Zhu J."/>
            <person name="Ruan X."/>
            <person name="Zhao L."/>
            <person name="Wei J."/>
            <person name="Que T."/>
            <person name="Du C."/>
            <person name="Cheng J."/>
            <person name="Dai P."/>
            <person name="Han X."/>
            <person name="Huang E."/>
            <person name="Gao Y."/>
            <person name="Liu J."/>
            <person name="Shao H."/>
            <person name="Ye R."/>
            <person name="Li L."/>
            <person name="Wei W."/>
            <person name="Wang X."/>
            <person name="Wang C."/>
            <person name="Yang T."/>
            <person name="Huo Q."/>
            <person name="Li W."/>
            <person name="Guo W."/>
            <person name="Chen H."/>
            <person name="Zhou L."/>
            <person name="Ni X."/>
            <person name="Tian J."/>
            <person name="Zhou Y."/>
            <person name="Sheng Y."/>
            <person name="Liu T."/>
            <person name="Pan Y."/>
            <person name="Xia L."/>
            <person name="Li J."/>
            <person name="Zhao F."/>
            <person name="Cao W."/>
        </authorList>
    </citation>
    <scope>NUCLEOTIDE SEQUENCE</scope>
    <source>
        <strain evidence="1">Dsil-2018</strain>
    </source>
</reference>